<sequence length="437" mass="47380">MADDTMWCERLDGKCLVFGLDWLPLLGGHTRKQVMAKARRYRATHCVTPSEHAAAMGLIQFPRNEASRHEPHYSAAQIVAGLYPSGTVAVSIVLQPGRHWLVAVHEGAVIARTDIVLGSIGQITGLIDELRLAYAHIRHLGVAQGDPGAPGLGALAAAADDRALLWRIPGRWAPKGLSAFVVVVCVVAGGGAFAAGAAGRWLSGQPAPGPLSTQATMQAWVSARSAATASVLVHGVDGMQQLLLSLYRVPVQISGWRLVSVLCKPLSRTWRCTASLRRSGRHANNQRLMALAPNGWALRFLSVDDVEADWVVTGAATPLSASVLNDSRWGDKYWLSSLQHISRAFVTLKASPAVPHKFPGPVDTQGSPVPRPEGFRTYQVRSFQVEGPLRSYSLLLPNLTGVRWQQVTLTLKALERPTLQQSQLYLSAKGERYEWQS</sequence>
<protein>
    <submittedName>
        <fullName evidence="2">Type 4b pilus protein PilO2</fullName>
    </submittedName>
</protein>
<dbReference type="AlphaFoldDB" id="A0A842HSE2"/>
<evidence type="ECO:0000313" key="3">
    <source>
        <dbReference type="Proteomes" id="UP000545386"/>
    </source>
</evidence>
<keyword evidence="1" id="KW-0812">Transmembrane</keyword>
<keyword evidence="3" id="KW-1185">Reference proteome</keyword>
<name>A0A842HSE2_9BURK</name>
<reference evidence="2 3" key="1">
    <citation type="submission" date="2020-08" db="EMBL/GenBank/DDBJ databases">
        <title>Paraeoetvoesia sp. YC-7-48 draft genome sequence.</title>
        <authorList>
            <person name="Yao L."/>
        </authorList>
    </citation>
    <scope>NUCLEOTIDE SEQUENCE [LARGE SCALE GENOMIC DNA]</scope>
    <source>
        <strain evidence="3">YC-7-48</strain>
    </source>
</reference>
<dbReference type="EMBL" id="JACJUU010000007">
    <property type="protein sequence ID" value="MBC2770310.1"/>
    <property type="molecule type" value="Genomic_DNA"/>
</dbReference>
<dbReference type="Proteomes" id="UP000545386">
    <property type="component" value="Unassembled WGS sequence"/>
</dbReference>
<keyword evidence="1" id="KW-0472">Membrane</keyword>
<comment type="caution">
    <text evidence="2">The sequence shown here is derived from an EMBL/GenBank/DDBJ whole genome shotgun (WGS) entry which is preliminary data.</text>
</comment>
<evidence type="ECO:0000256" key="1">
    <source>
        <dbReference type="SAM" id="Phobius"/>
    </source>
</evidence>
<accession>A0A842HSE2</accession>
<keyword evidence="1" id="KW-1133">Transmembrane helix</keyword>
<dbReference type="RefSeq" id="WP_185779993.1">
    <property type="nucleotide sequence ID" value="NZ_JACJUU010000007.1"/>
</dbReference>
<feature type="transmembrane region" description="Helical" evidence="1">
    <location>
        <begin position="177"/>
        <end position="202"/>
    </location>
</feature>
<proteinExistence type="predicted"/>
<gene>
    <name evidence="2" type="primary">pilO2</name>
    <name evidence="2" type="ORF">GTU67_10350</name>
</gene>
<organism evidence="2 3">
    <name type="scientific">Pusillimonas minor</name>
    <dbReference type="NCBI Taxonomy" id="2697024"/>
    <lineage>
        <taxon>Bacteria</taxon>
        <taxon>Pseudomonadati</taxon>
        <taxon>Pseudomonadota</taxon>
        <taxon>Betaproteobacteria</taxon>
        <taxon>Burkholderiales</taxon>
        <taxon>Alcaligenaceae</taxon>
        <taxon>Pusillimonas</taxon>
    </lineage>
</organism>
<evidence type="ECO:0000313" key="2">
    <source>
        <dbReference type="EMBL" id="MBC2770310.1"/>
    </source>
</evidence>